<sequence>MNLLLFTIELPNQILSNIHNYQLYVDPIVFRKPEASVPTNPNLLLPFHQQHLSPKPVLKK</sequence>
<evidence type="ECO:0000313" key="2">
    <source>
        <dbReference type="Proteomes" id="UP001603857"/>
    </source>
</evidence>
<reference evidence="1 2" key="1">
    <citation type="submission" date="2024-08" db="EMBL/GenBank/DDBJ databases">
        <title>Insights into the chromosomal genome structure of Flemingia macrophylla.</title>
        <authorList>
            <person name="Ding Y."/>
            <person name="Zhao Y."/>
            <person name="Bi W."/>
            <person name="Wu M."/>
            <person name="Zhao G."/>
            <person name="Gong Y."/>
            <person name="Li W."/>
            <person name="Zhang P."/>
        </authorList>
    </citation>
    <scope>NUCLEOTIDE SEQUENCE [LARGE SCALE GENOMIC DNA]</scope>
    <source>
        <strain evidence="1">DYQJB</strain>
        <tissue evidence="1">Leaf</tissue>
    </source>
</reference>
<dbReference type="AlphaFoldDB" id="A0ABD1MX32"/>
<organism evidence="1 2">
    <name type="scientific">Flemingia macrophylla</name>
    <dbReference type="NCBI Taxonomy" id="520843"/>
    <lineage>
        <taxon>Eukaryota</taxon>
        <taxon>Viridiplantae</taxon>
        <taxon>Streptophyta</taxon>
        <taxon>Embryophyta</taxon>
        <taxon>Tracheophyta</taxon>
        <taxon>Spermatophyta</taxon>
        <taxon>Magnoliopsida</taxon>
        <taxon>eudicotyledons</taxon>
        <taxon>Gunneridae</taxon>
        <taxon>Pentapetalae</taxon>
        <taxon>rosids</taxon>
        <taxon>fabids</taxon>
        <taxon>Fabales</taxon>
        <taxon>Fabaceae</taxon>
        <taxon>Papilionoideae</taxon>
        <taxon>50 kb inversion clade</taxon>
        <taxon>NPAAA clade</taxon>
        <taxon>indigoferoid/millettioid clade</taxon>
        <taxon>Phaseoleae</taxon>
        <taxon>Flemingia</taxon>
    </lineage>
</organism>
<keyword evidence="2" id="KW-1185">Reference proteome</keyword>
<name>A0ABD1MX32_9FABA</name>
<protein>
    <submittedName>
        <fullName evidence="1">Uncharacterized protein</fullName>
    </submittedName>
</protein>
<evidence type="ECO:0000313" key="1">
    <source>
        <dbReference type="EMBL" id="KAL2340392.1"/>
    </source>
</evidence>
<proteinExistence type="predicted"/>
<comment type="caution">
    <text evidence="1">The sequence shown here is derived from an EMBL/GenBank/DDBJ whole genome shotgun (WGS) entry which is preliminary data.</text>
</comment>
<dbReference type="Proteomes" id="UP001603857">
    <property type="component" value="Unassembled WGS sequence"/>
</dbReference>
<gene>
    <name evidence="1" type="ORF">Fmac_008332</name>
</gene>
<dbReference type="EMBL" id="JBGMDY010000003">
    <property type="protein sequence ID" value="KAL2340392.1"/>
    <property type="molecule type" value="Genomic_DNA"/>
</dbReference>
<accession>A0ABD1MX32</accession>